<dbReference type="SUPFAM" id="SSF50891">
    <property type="entry name" value="Cyclophilin-like"/>
    <property type="match status" value="1"/>
</dbReference>
<dbReference type="InterPro" id="IPR041183">
    <property type="entry name" value="Cyclophilin-like"/>
</dbReference>
<keyword evidence="3" id="KW-1185">Reference proteome</keyword>
<organism evidence="2 3">
    <name type="scientific">Sphingomonas oleivorans</name>
    <dbReference type="NCBI Taxonomy" id="1735121"/>
    <lineage>
        <taxon>Bacteria</taxon>
        <taxon>Pseudomonadati</taxon>
        <taxon>Pseudomonadota</taxon>
        <taxon>Alphaproteobacteria</taxon>
        <taxon>Sphingomonadales</taxon>
        <taxon>Sphingomonadaceae</taxon>
        <taxon>Sphingomonas</taxon>
    </lineage>
</organism>
<evidence type="ECO:0000313" key="2">
    <source>
        <dbReference type="EMBL" id="PTQ13566.1"/>
    </source>
</evidence>
<dbReference type="AlphaFoldDB" id="A0A2T5G350"/>
<dbReference type="Gene3D" id="2.40.100.20">
    <property type="match status" value="1"/>
</dbReference>
<accession>A0A2T5G350</accession>
<dbReference type="OrthoDB" id="5298378at2"/>
<dbReference type="Proteomes" id="UP000244162">
    <property type="component" value="Unassembled WGS sequence"/>
</dbReference>
<proteinExistence type="predicted"/>
<dbReference type="EMBL" id="NWBU01000004">
    <property type="protein sequence ID" value="PTQ13566.1"/>
    <property type="molecule type" value="Genomic_DNA"/>
</dbReference>
<gene>
    <name evidence="2" type="ORF">CLG96_02900</name>
</gene>
<evidence type="ECO:0000259" key="1">
    <source>
        <dbReference type="Pfam" id="PF18050"/>
    </source>
</evidence>
<comment type="caution">
    <text evidence="2">The sequence shown here is derived from an EMBL/GenBank/DDBJ whole genome shotgun (WGS) entry which is preliminary data.</text>
</comment>
<feature type="domain" description="Cyclophilin-like" evidence="1">
    <location>
        <begin position="5"/>
        <end position="114"/>
    </location>
</feature>
<sequence>MTMNIIVDGTPVKAVLEDNPTSRDFVALLPMTVQFEDFAGREKISHLAPRRLSTEGRTTDYAANVWDITYYVPWGNIAIFYKGYEPSRDLIKMGRIVSGQQALMRSGSFSARIERAD</sequence>
<dbReference type="InterPro" id="IPR029000">
    <property type="entry name" value="Cyclophilin-like_dom_sf"/>
</dbReference>
<name>A0A2T5G350_9SPHN</name>
<evidence type="ECO:0000313" key="3">
    <source>
        <dbReference type="Proteomes" id="UP000244162"/>
    </source>
</evidence>
<dbReference type="Pfam" id="PF18050">
    <property type="entry name" value="Cyclophil_like2"/>
    <property type="match status" value="1"/>
</dbReference>
<reference evidence="2 3" key="1">
    <citation type="submission" date="2017-09" db="EMBL/GenBank/DDBJ databases">
        <title>Sphingomonas panjinensis sp.nov., isolated from oil-contaminated soil.</title>
        <authorList>
            <person name="Wang L."/>
            <person name="Chen L."/>
        </authorList>
    </citation>
    <scope>NUCLEOTIDE SEQUENCE [LARGE SCALE GENOMIC DNA]</scope>
    <source>
        <strain evidence="2 3">FW-11</strain>
    </source>
</reference>
<protein>
    <recommendedName>
        <fullName evidence="1">Cyclophilin-like domain-containing protein</fullName>
    </recommendedName>
</protein>